<evidence type="ECO:0000256" key="5">
    <source>
        <dbReference type="SAM" id="Phobius"/>
    </source>
</evidence>
<dbReference type="AlphaFoldDB" id="A0A6L3JT73"/>
<feature type="transmembrane region" description="Helical" evidence="5">
    <location>
        <begin position="349"/>
        <end position="366"/>
    </location>
</feature>
<feature type="transmembrane region" description="Helical" evidence="5">
    <location>
        <begin position="34"/>
        <end position="54"/>
    </location>
</feature>
<evidence type="ECO:0000256" key="3">
    <source>
        <dbReference type="ARBA" id="ARBA00022989"/>
    </source>
</evidence>
<name>A0A6L3JT73_9BACE</name>
<evidence type="ECO:0000256" key="2">
    <source>
        <dbReference type="ARBA" id="ARBA00022692"/>
    </source>
</evidence>
<feature type="transmembrane region" description="Helical" evidence="5">
    <location>
        <begin position="157"/>
        <end position="173"/>
    </location>
</feature>
<feature type="transmembrane region" description="Helical" evidence="5">
    <location>
        <begin position="263"/>
        <end position="286"/>
    </location>
</feature>
<dbReference type="EMBL" id="VVYX01000045">
    <property type="protein sequence ID" value="KAA5413757.1"/>
    <property type="molecule type" value="Genomic_DNA"/>
</dbReference>
<evidence type="ECO:0000256" key="4">
    <source>
        <dbReference type="ARBA" id="ARBA00023136"/>
    </source>
</evidence>
<evidence type="ECO:0000313" key="7">
    <source>
        <dbReference type="EMBL" id="KAA5413757.1"/>
    </source>
</evidence>
<comment type="caution">
    <text evidence="7">The sequence shown here is derived from an EMBL/GenBank/DDBJ whole genome shotgun (WGS) entry which is preliminary data.</text>
</comment>
<feature type="transmembrane region" description="Helical" evidence="5">
    <location>
        <begin position="180"/>
        <end position="197"/>
    </location>
</feature>
<feature type="transmembrane region" description="Helical" evidence="5">
    <location>
        <begin position="66"/>
        <end position="89"/>
    </location>
</feature>
<dbReference type="Proteomes" id="UP000482653">
    <property type="component" value="Unassembled WGS sequence"/>
</dbReference>
<feature type="transmembrane region" description="Helical" evidence="5">
    <location>
        <begin position="12"/>
        <end position="28"/>
    </location>
</feature>
<dbReference type="GO" id="GO:0016020">
    <property type="term" value="C:membrane"/>
    <property type="evidence" value="ECO:0007669"/>
    <property type="project" value="UniProtKB-SubCell"/>
</dbReference>
<dbReference type="InterPro" id="IPR051533">
    <property type="entry name" value="WaaL-like"/>
</dbReference>
<dbReference type="InterPro" id="IPR011990">
    <property type="entry name" value="TPR-like_helical_dom_sf"/>
</dbReference>
<evidence type="ECO:0000313" key="8">
    <source>
        <dbReference type="Proteomes" id="UP000482653"/>
    </source>
</evidence>
<dbReference type="InterPro" id="IPR007016">
    <property type="entry name" value="O-antigen_ligase-rel_domated"/>
</dbReference>
<keyword evidence="2 5" id="KW-0812">Transmembrane</keyword>
<sequence length="519" mass="60704">MMIRKIYRIEYLFFILLCVVSIFSYSQHMTDSNIVPKWCFTLLVLSSGLIILLIKKICNRVISVDSIVCSYIIVIIIFCQALYGIAQWFQWVPLMSNHKVVGSFDNPAGFASCLCMGLPFVLLCLKSVARTSHKIGLYLLALVIILAIILAESRSGMISIVAVASVLCWHYIPFKKRTKAVILVCAFFLLLGGSYFFKKDSADGRLLIWKCSWEMIKDSPIYGHGINSFRAHYMDYQANYFEKYPGSSYSMLADNILCPFNEYLTVLINFGFIGLCILLIFMFFLLFCYYKHPRDKQWVALLSLLSVSVFSLFSYPFTYPFIWVIVCFDVYVLIRKIRCWVFASLYKQLFCIVSVMLCLFFLYKLYQRMEAEYTWDDVAYLHATDESLAIYESLMPILTRNPYFLYNYAVTLLDVDCLDESLDKALQCKVYWADCDLELLLGDIYKQRKEYEISERHYKKASCMCPCRFMPLYRMFELYKEVGDREHSQSMAQLIIEKPIKVRSSMIRQIKYKVKQELQ</sequence>
<feature type="transmembrane region" description="Helical" evidence="5">
    <location>
        <begin position="109"/>
        <end position="128"/>
    </location>
</feature>
<accession>A0A6L3JT73</accession>
<dbReference type="PANTHER" id="PTHR37422">
    <property type="entry name" value="TEICHURONIC ACID BIOSYNTHESIS PROTEIN TUAE"/>
    <property type="match status" value="1"/>
</dbReference>
<dbReference type="Pfam" id="PF04932">
    <property type="entry name" value="Wzy_C"/>
    <property type="match status" value="1"/>
</dbReference>
<feature type="domain" description="O-antigen ligase-related" evidence="6">
    <location>
        <begin position="140"/>
        <end position="278"/>
    </location>
</feature>
<dbReference type="Gene3D" id="1.25.40.10">
    <property type="entry name" value="Tetratricopeptide repeat domain"/>
    <property type="match status" value="1"/>
</dbReference>
<feature type="transmembrane region" description="Helical" evidence="5">
    <location>
        <begin position="298"/>
        <end position="315"/>
    </location>
</feature>
<proteinExistence type="predicted"/>
<dbReference type="SUPFAM" id="SSF48452">
    <property type="entry name" value="TPR-like"/>
    <property type="match status" value="1"/>
</dbReference>
<gene>
    <name evidence="7" type="ORF">F2Y87_25220</name>
</gene>
<evidence type="ECO:0000256" key="1">
    <source>
        <dbReference type="ARBA" id="ARBA00004141"/>
    </source>
</evidence>
<reference evidence="7 8" key="1">
    <citation type="journal article" date="2019" name="Nat. Med.">
        <title>A library of human gut bacterial isolates paired with longitudinal multiomics data enables mechanistic microbiome research.</title>
        <authorList>
            <person name="Poyet M."/>
            <person name="Groussin M."/>
            <person name="Gibbons S.M."/>
            <person name="Avila-Pacheco J."/>
            <person name="Jiang X."/>
            <person name="Kearney S.M."/>
            <person name="Perrotta A.R."/>
            <person name="Berdy B."/>
            <person name="Zhao S."/>
            <person name="Lieberman T.D."/>
            <person name="Swanson P.K."/>
            <person name="Smith M."/>
            <person name="Roesemann S."/>
            <person name="Alexander J.E."/>
            <person name="Rich S.A."/>
            <person name="Livny J."/>
            <person name="Vlamakis H."/>
            <person name="Clish C."/>
            <person name="Bullock K."/>
            <person name="Deik A."/>
            <person name="Scott J."/>
            <person name="Pierce K.A."/>
            <person name="Xavier R.J."/>
            <person name="Alm E.J."/>
        </authorList>
    </citation>
    <scope>NUCLEOTIDE SEQUENCE [LARGE SCALE GENOMIC DNA]</scope>
    <source>
        <strain evidence="7 8">BIOML-A8</strain>
    </source>
</reference>
<keyword evidence="7" id="KW-0436">Ligase</keyword>
<feature type="transmembrane region" description="Helical" evidence="5">
    <location>
        <begin position="135"/>
        <end position="151"/>
    </location>
</feature>
<dbReference type="PANTHER" id="PTHR37422:SF13">
    <property type="entry name" value="LIPOPOLYSACCHARIDE BIOSYNTHESIS PROTEIN PA4999-RELATED"/>
    <property type="match status" value="1"/>
</dbReference>
<dbReference type="GO" id="GO:0016874">
    <property type="term" value="F:ligase activity"/>
    <property type="evidence" value="ECO:0007669"/>
    <property type="project" value="UniProtKB-KW"/>
</dbReference>
<organism evidence="7 8">
    <name type="scientific">Bacteroides cellulosilyticus</name>
    <dbReference type="NCBI Taxonomy" id="246787"/>
    <lineage>
        <taxon>Bacteria</taxon>
        <taxon>Pseudomonadati</taxon>
        <taxon>Bacteroidota</taxon>
        <taxon>Bacteroidia</taxon>
        <taxon>Bacteroidales</taxon>
        <taxon>Bacteroidaceae</taxon>
        <taxon>Bacteroides</taxon>
    </lineage>
</organism>
<keyword evidence="3 5" id="KW-1133">Transmembrane helix</keyword>
<protein>
    <submittedName>
        <fullName evidence="7">O-antigen ligase family protein</fullName>
    </submittedName>
</protein>
<keyword evidence="4 5" id="KW-0472">Membrane</keyword>
<evidence type="ECO:0000259" key="6">
    <source>
        <dbReference type="Pfam" id="PF04932"/>
    </source>
</evidence>
<comment type="subcellular location">
    <subcellularLocation>
        <location evidence="1">Membrane</location>
        <topology evidence="1">Multi-pass membrane protein</topology>
    </subcellularLocation>
</comment>